<dbReference type="InterPro" id="IPR000182">
    <property type="entry name" value="GNAT_dom"/>
</dbReference>
<dbReference type="OrthoDB" id="249099at2759"/>
<dbReference type="KEGG" id="pfp:PFL1_03727"/>
<dbReference type="GO" id="GO:0031417">
    <property type="term" value="C:NatC complex"/>
    <property type="evidence" value="ECO:0007669"/>
    <property type="project" value="TreeGrafter"/>
</dbReference>
<reference evidence="5 6" key="1">
    <citation type="journal article" date="2013" name="Plant Cell">
        <title>The transition from a phytopathogenic smut ancestor to an anamorphic biocontrol agent deciphered by comparative whole-genome analysis.</title>
        <authorList>
            <person name="Lefebvre F."/>
            <person name="Joly D.L."/>
            <person name="Labbe C."/>
            <person name="Teichmann B."/>
            <person name="Linning R."/>
            <person name="Belzile F."/>
            <person name="Bakkeren G."/>
            <person name="Belanger R.R."/>
        </authorList>
    </citation>
    <scope>NUCLEOTIDE SEQUENCE [LARGE SCALE GENOMIC DNA]</scope>
    <source>
        <strain evidence="5 6">PF-1</strain>
    </source>
</reference>
<comment type="similarity">
    <text evidence="3">Belongs to the acetyltransferase family. MAK3 subfamily.</text>
</comment>
<dbReference type="HOGENOM" id="CLU_013985_0_1_1"/>
<evidence type="ECO:0000256" key="2">
    <source>
        <dbReference type="ARBA" id="ARBA00023315"/>
    </source>
</evidence>
<organism evidence="5 6">
    <name type="scientific">Pseudozyma flocculosa PF-1</name>
    <dbReference type="NCBI Taxonomy" id="1277687"/>
    <lineage>
        <taxon>Eukaryota</taxon>
        <taxon>Fungi</taxon>
        <taxon>Dikarya</taxon>
        <taxon>Basidiomycota</taxon>
        <taxon>Ustilaginomycotina</taxon>
        <taxon>Ustilaginomycetes</taxon>
        <taxon>Ustilaginales</taxon>
        <taxon>Ustilaginaceae</taxon>
        <taxon>Pseudozyma</taxon>
    </lineage>
</organism>
<dbReference type="Gene3D" id="3.40.630.30">
    <property type="match status" value="1"/>
</dbReference>
<dbReference type="GeneID" id="19317835"/>
<feature type="domain" description="N-acetyltransferase" evidence="4">
    <location>
        <begin position="24"/>
        <end position="199"/>
    </location>
</feature>
<evidence type="ECO:0000256" key="1">
    <source>
        <dbReference type="ARBA" id="ARBA00022679"/>
    </source>
</evidence>
<dbReference type="RefSeq" id="XP_007879437.1">
    <property type="nucleotide sequence ID" value="XM_007881246.1"/>
</dbReference>
<dbReference type="InterPro" id="IPR044542">
    <property type="entry name" value="NAA30-like"/>
</dbReference>
<protein>
    <recommendedName>
        <fullName evidence="4">N-acetyltransferase domain-containing protein</fullName>
    </recommendedName>
</protein>
<dbReference type="PANTHER" id="PTHR45896">
    <property type="entry name" value="N-ALPHA-ACETYLTRANSFERASE 30"/>
    <property type="match status" value="1"/>
</dbReference>
<dbReference type="GO" id="GO:0004596">
    <property type="term" value="F:protein-N-terminal amino-acid acetyltransferase activity"/>
    <property type="evidence" value="ECO:0007669"/>
    <property type="project" value="InterPro"/>
</dbReference>
<dbReference type="PROSITE" id="PS51186">
    <property type="entry name" value="GNAT"/>
    <property type="match status" value="1"/>
</dbReference>
<evidence type="ECO:0000313" key="5">
    <source>
        <dbReference type="EMBL" id="EPQ28927.1"/>
    </source>
</evidence>
<evidence type="ECO:0000256" key="3">
    <source>
        <dbReference type="ARBA" id="ARBA00024025"/>
    </source>
</evidence>
<keyword evidence="1" id="KW-0808">Transferase</keyword>
<dbReference type="eggNOG" id="KOG3139">
    <property type="taxonomic scope" value="Eukaryota"/>
</dbReference>
<dbReference type="CDD" id="cd04301">
    <property type="entry name" value="NAT_SF"/>
    <property type="match status" value="1"/>
</dbReference>
<dbReference type="InterPro" id="IPR016181">
    <property type="entry name" value="Acyl_CoA_acyltransferase"/>
</dbReference>
<dbReference type="AlphaFoldDB" id="A0A061H7P5"/>
<accession>A0A061H7P5</accession>
<evidence type="ECO:0000259" key="4">
    <source>
        <dbReference type="PROSITE" id="PS51186"/>
    </source>
</evidence>
<keyword evidence="2" id="KW-0012">Acyltransferase</keyword>
<name>A0A061H7P5_9BASI</name>
<gene>
    <name evidence="5" type="ORF">PFL1_03727</name>
</gene>
<evidence type="ECO:0000313" key="6">
    <source>
        <dbReference type="Proteomes" id="UP000053664"/>
    </source>
</evidence>
<dbReference type="Pfam" id="PF00583">
    <property type="entry name" value="Acetyltransf_1"/>
    <property type="match status" value="1"/>
</dbReference>
<sequence>MEAATSSSVMAPAPVSPSDPHELVLLPYRGEQQLPEINELIEKELSEPYIIYTYRYFVNQWPHLCFVAYARGTGTARVDGIAPEDLDPTSPEHRRHLFPVGVIVSKLDRHLKGKRLMRGYIAMLSIREEWRGRGIAKRLIRTSLDEMIRGSAQEVVLETEADNQAALYLYESLGFIREKRLHRFYLNGKDSFRLVLPIPEELLAPIEDGQTSETGGLPYTMPSGAIL</sequence>
<proteinExistence type="inferred from homology"/>
<dbReference type="Proteomes" id="UP000053664">
    <property type="component" value="Unassembled WGS sequence"/>
</dbReference>
<dbReference type="EMBL" id="KE361633">
    <property type="protein sequence ID" value="EPQ28927.1"/>
    <property type="molecule type" value="Genomic_DNA"/>
</dbReference>
<dbReference type="PANTHER" id="PTHR45896:SF1">
    <property type="entry name" value="N-ALPHA-ACETYLTRANSFERASE 30"/>
    <property type="match status" value="1"/>
</dbReference>
<dbReference type="SUPFAM" id="SSF55729">
    <property type="entry name" value="Acyl-CoA N-acyltransferases (Nat)"/>
    <property type="match status" value="1"/>
</dbReference>